<feature type="transmembrane region" description="Helical" evidence="6">
    <location>
        <begin position="42"/>
        <end position="61"/>
    </location>
</feature>
<dbReference type="RefSeq" id="WP_268610248.1">
    <property type="nucleotide sequence ID" value="NZ_CP113797.1"/>
</dbReference>
<keyword evidence="4 6" id="KW-1133">Transmembrane helix</keyword>
<proteinExistence type="inferred from homology"/>
<feature type="transmembrane region" description="Helical" evidence="6">
    <location>
        <begin position="12"/>
        <end position="30"/>
    </location>
</feature>
<evidence type="ECO:0000313" key="9">
    <source>
        <dbReference type="Proteomes" id="UP001163152"/>
    </source>
</evidence>
<evidence type="ECO:0000256" key="2">
    <source>
        <dbReference type="ARBA" id="ARBA00022475"/>
    </source>
</evidence>
<evidence type="ECO:0000256" key="1">
    <source>
        <dbReference type="ARBA" id="ARBA00004651"/>
    </source>
</evidence>
<feature type="domain" description="VTT" evidence="7">
    <location>
        <begin position="61"/>
        <end position="178"/>
    </location>
</feature>
<dbReference type="EMBL" id="CP113797">
    <property type="protein sequence ID" value="WAL60360.1"/>
    <property type="molecule type" value="Genomic_DNA"/>
</dbReference>
<keyword evidence="5 6" id="KW-0472">Membrane</keyword>
<evidence type="ECO:0000256" key="6">
    <source>
        <dbReference type="RuleBase" id="RU366058"/>
    </source>
</evidence>
<dbReference type="Proteomes" id="UP001163152">
    <property type="component" value="Chromosome"/>
</dbReference>
<dbReference type="InterPro" id="IPR015414">
    <property type="entry name" value="TMEM64"/>
</dbReference>
<comment type="similarity">
    <text evidence="6">Belongs to the TVP38/TMEM64 family.</text>
</comment>
<gene>
    <name evidence="8" type="ORF">OXH18_24890</name>
</gene>
<dbReference type="PANTHER" id="PTHR12677:SF59">
    <property type="entry name" value="GOLGI APPARATUS MEMBRANE PROTEIN TVP38-RELATED"/>
    <property type="match status" value="1"/>
</dbReference>
<evidence type="ECO:0000256" key="5">
    <source>
        <dbReference type="ARBA" id="ARBA00023136"/>
    </source>
</evidence>
<keyword evidence="3 6" id="KW-0812">Transmembrane</keyword>
<organism evidence="8 9">
    <name type="scientific">Thermocoleostomius sinensis A174</name>
    <dbReference type="NCBI Taxonomy" id="2016057"/>
    <lineage>
        <taxon>Bacteria</taxon>
        <taxon>Bacillati</taxon>
        <taxon>Cyanobacteriota</taxon>
        <taxon>Cyanophyceae</taxon>
        <taxon>Oculatellales</taxon>
        <taxon>Oculatellaceae</taxon>
        <taxon>Thermocoleostomius</taxon>
    </lineage>
</organism>
<dbReference type="PANTHER" id="PTHR12677">
    <property type="entry name" value="GOLGI APPARATUS MEMBRANE PROTEIN TVP38-RELATED"/>
    <property type="match status" value="1"/>
</dbReference>
<dbReference type="Pfam" id="PF09335">
    <property type="entry name" value="VTT_dom"/>
    <property type="match status" value="1"/>
</dbReference>
<sequence length="219" mass="23880">MKPTLIKIAELSLIGLLMVLTFWLVNQVGIDQVRANVDQLGFWAPLIVLLLRLTSIVIPALPGTAYSILAGTLFGFVEGLVIIAIADFIACTTNFLIAKRYGRGIVQRLVGQRFMGKVDRLSYRYLEGNFFLLAGVLMTGVFDFVCYAVGLTRMSWRSFVGALSLSIVIAKPPIVAIGAGIFEGGRILLGIALLGTFALAILTGWLRRNQNLEEQSNGE</sequence>
<evidence type="ECO:0000256" key="3">
    <source>
        <dbReference type="ARBA" id="ARBA00022692"/>
    </source>
</evidence>
<feature type="transmembrane region" description="Helical" evidence="6">
    <location>
        <begin position="73"/>
        <end position="97"/>
    </location>
</feature>
<accession>A0A9E8ZFN6</accession>
<comment type="subcellular location">
    <subcellularLocation>
        <location evidence="1 6">Cell membrane</location>
        <topology evidence="1 6">Multi-pass membrane protein</topology>
    </subcellularLocation>
</comment>
<feature type="transmembrane region" description="Helical" evidence="6">
    <location>
        <begin position="130"/>
        <end position="152"/>
    </location>
</feature>
<dbReference type="KEGG" id="tsin:OXH18_24890"/>
<reference evidence="8" key="1">
    <citation type="submission" date="2022-12" db="EMBL/GenBank/DDBJ databases">
        <title>Polyphasic identification of a Novel Hot-Spring Cyanobacterium Ocullathermofonsia sinensis gen nov. sp. nov. and Genomic Insights on its Adaptations to the Thermal Habitat.</title>
        <authorList>
            <person name="Daroch M."/>
            <person name="Tang J."/>
            <person name="Jiang Y."/>
        </authorList>
    </citation>
    <scope>NUCLEOTIDE SEQUENCE</scope>
    <source>
        <strain evidence="8">PKUAC-SCTA174</strain>
    </source>
</reference>
<evidence type="ECO:0000313" key="8">
    <source>
        <dbReference type="EMBL" id="WAL60360.1"/>
    </source>
</evidence>
<dbReference type="InterPro" id="IPR032816">
    <property type="entry name" value="VTT_dom"/>
</dbReference>
<dbReference type="GO" id="GO:0005886">
    <property type="term" value="C:plasma membrane"/>
    <property type="evidence" value="ECO:0007669"/>
    <property type="project" value="UniProtKB-SubCell"/>
</dbReference>
<evidence type="ECO:0000256" key="4">
    <source>
        <dbReference type="ARBA" id="ARBA00022989"/>
    </source>
</evidence>
<feature type="transmembrane region" description="Helical" evidence="6">
    <location>
        <begin position="187"/>
        <end position="206"/>
    </location>
</feature>
<protein>
    <recommendedName>
        <fullName evidence="6">TVP38/TMEM64 family membrane protein</fullName>
    </recommendedName>
</protein>
<dbReference type="AlphaFoldDB" id="A0A9E8ZFN6"/>
<keyword evidence="2 6" id="KW-1003">Cell membrane</keyword>
<name>A0A9E8ZFN6_9CYAN</name>
<evidence type="ECO:0000259" key="7">
    <source>
        <dbReference type="Pfam" id="PF09335"/>
    </source>
</evidence>
<keyword evidence="9" id="KW-1185">Reference proteome</keyword>
<feature type="transmembrane region" description="Helical" evidence="6">
    <location>
        <begin position="159"/>
        <end position="181"/>
    </location>
</feature>